<dbReference type="Proteomes" id="UP000053766">
    <property type="component" value="Unassembled WGS sequence"/>
</dbReference>
<dbReference type="InterPro" id="IPR000742">
    <property type="entry name" value="EGF"/>
</dbReference>
<dbReference type="MEROPS" id="M12.A46"/>
<reference evidence="13 14" key="1">
    <citation type="submission" date="2013-11" db="EMBL/GenBank/DDBJ databases">
        <title>Draft genome of the bovine lungworm Dictyocaulus viviparus.</title>
        <authorList>
            <person name="Mitreva M."/>
        </authorList>
    </citation>
    <scope>NUCLEOTIDE SEQUENCE [LARGE SCALE GENOMIC DNA]</scope>
    <source>
        <strain evidence="13 14">HannoverDv2000</strain>
    </source>
</reference>
<dbReference type="PROSITE" id="PS00022">
    <property type="entry name" value="EGF_1"/>
    <property type="match status" value="1"/>
</dbReference>
<dbReference type="PANTHER" id="PTHR10127:SF898">
    <property type="entry name" value="ZINC METALLOPROTEINASE NAS-30"/>
    <property type="match status" value="1"/>
</dbReference>
<feature type="signal peptide" evidence="9">
    <location>
        <begin position="1"/>
        <end position="27"/>
    </location>
</feature>
<feature type="domain" description="CUB" evidence="10">
    <location>
        <begin position="312"/>
        <end position="415"/>
    </location>
</feature>
<sequence>MWLTLVSVPSMLLKLLFFILICKPTIEQHNQEVFESILKNFFEMTSNYRLTPRSRSNYVSKPTGYTIDRTEYSVNRRILSKVFESDLVLTKPQMDEVIETFQSRISGRLPRKRRNAAIIGENFLWPNAVIPYEFKDNNTEWRRVIRRGMQKWQKETCIRFIKRTTEKDYVMFFKGGGCYSNVGRTGGRQYVSIGYGCEGGNFMKRSDIMQTDIPYDFGSVMHYGPQAFTKDWNFVTIETKDHRFQHTIGQRADISFIDVKHTNRLYCSHICKSNYHCENGGYVNPLNCGQCKCPPGLGGTRCERIAESTPGCGGQLLATSTWQTLTNSVVGTCYWRIYVPSGRIHFEVIETNFVCDSSCADNYLEIKHLKNMEQTGFRQCCNPTPGRIVSEGNQIIISSVSKTTPSKFSIRFIIDSDYIPTPPPASWNGNGGLTGLLGANEAGIDNTFETILLKDVPRFIGNSRGGNSIASIFGIFDSFLKRG</sequence>
<dbReference type="PANTHER" id="PTHR10127">
    <property type="entry name" value="DISCOIDIN, CUB, EGF, LAMININ , AND ZINC METALLOPROTEASE DOMAIN CONTAINING"/>
    <property type="match status" value="1"/>
</dbReference>
<dbReference type="SUPFAM" id="SSF49854">
    <property type="entry name" value="Spermadhesin, CUB domain"/>
    <property type="match status" value="1"/>
</dbReference>
<evidence type="ECO:0000256" key="1">
    <source>
        <dbReference type="ARBA" id="ARBA00022536"/>
    </source>
</evidence>
<feature type="domain" description="Peptidase M12A" evidence="12">
    <location>
        <begin position="116"/>
        <end position="268"/>
    </location>
</feature>
<evidence type="ECO:0000256" key="7">
    <source>
        <dbReference type="ARBA" id="ARBA00023157"/>
    </source>
</evidence>
<dbReference type="PROSITE" id="PS01180">
    <property type="entry name" value="CUB"/>
    <property type="match status" value="1"/>
</dbReference>
<dbReference type="SMART" id="SM00042">
    <property type="entry name" value="CUB"/>
    <property type="match status" value="1"/>
</dbReference>
<protein>
    <submittedName>
        <fullName evidence="13">CUB domain protein</fullName>
    </submittedName>
</protein>
<accession>A0A0D8XN59</accession>
<keyword evidence="5" id="KW-0862">Zinc</keyword>
<dbReference type="CDD" id="cd00041">
    <property type="entry name" value="CUB"/>
    <property type="match status" value="1"/>
</dbReference>
<keyword evidence="3" id="KW-0479">Metal-binding</keyword>
<comment type="caution">
    <text evidence="8">Lacks conserved residue(s) required for the propagation of feature annotation.</text>
</comment>
<dbReference type="GO" id="GO:0008270">
    <property type="term" value="F:zinc ion binding"/>
    <property type="evidence" value="ECO:0007669"/>
    <property type="project" value="InterPro"/>
</dbReference>
<dbReference type="Pfam" id="PF01400">
    <property type="entry name" value="Astacin"/>
    <property type="match status" value="2"/>
</dbReference>
<evidence type="ECO:0000259" key="11">
    <source>
        <dbReference type="PROSITE" id="PS50026"/>
    </source>
</evidence>
<evidence type="ECO:0000256" key="8">
    <source>
        <dbReference type="PROSITE-ProRule" id="PRU00076"/>
    </source>
</evidence>
<dbReference type="Gene3D" id="2.60.120.290">
    <property type="entry name" value="Spermadhesin, CUB domain"/>
    <property type="match status" value="1"/>
</dbReference>
<dbReference type="GO" id="GO:0004222">
    <property type="term" value="F:metalloendopeptidase activity"/>
    <property type="evidence" value="ECO:0007669"/>
    <property type="project" value="InterPro"/>
</dbReference>
<evidence type="ECO:0000256" key="6">
    <source>
        <dbReference type="ARBA" id="ARBA00023049"/>
    </source>
</evidence>
<dbReference type="InterPro" id="IPR000859">
    <property type="entry name" value="CUB_dom"/>
</dbReference>
<keyword evidence="6" id="KW-0482">Metalloprotease</keyword>
<keyword evidence="2" id="KW-0645">Protease</keyword>
<dbReference type="GO" id="GO:0006508">
    <property type="term" value="P:proteolysis"/>
    <property type="evidence" value="ECO:0007669"/>
    <property type="project" value="UniProtKB-KW"/>
</dbReference>
<feature type="domain" description="EGF-like" evidence="11">
    <location>
        <begin position="263"/>
        <end position="303"/>
    </location>
</feature>
<feature type="disulfide bond" evidence="8">
    <location>
        <begin position="267"/>
        <end position="277"/>
    </location>
</feature>
<name>A0A0D8XN59_DICVI</name>
<evidence type="ECO:0000256" key="5">
    <source>
        <dbReference type="ARBA" id="ARBA00022833"/>
    </source>
</evidence>
<dbReference type="InterPro" id="IPR006026">
    <property type="entry name" value="Peptidase_Metallo"/>
</dbReference>
<evidence type="ECO:0000313" key="14">
    <source>
        <dbReference type="Proteomes" id="UP000053766"/>
    </source>
</evidence>
<dbReference type="PROSITE" id="PS51864">
    <property type="entry name" value="ASTACIN"/>
    <property type="match status" value="1"/>
</dbReference>
<keyword evidence="14" id="KW-1185">Reference proteome</keyword>
<dbReference type="InterPro" id="IPR035914">
    <property type="entry name" value="Sperma_CUB_dom_sf"/>
</dbReference>
<evidence type="ECO:0000256" key="4">
    <source>
        <dbReference type="ARBA" id="ARBA00022801"/>
    </source>
</evidence>
<dbReference type="SUPFAM" id="SSF55486">
    <property type="entry name" value="Metalloproteases ('zincins'), catalytic domain"/>
    <property type="match status" value="1"/>
</dbReference>
<dbReference type="AlphaFoldDB" id="A0A0D8XN59"/>
<evidence type="ECO:0000256" key="9">
    <source>
        <dbReference type="SAM" id="SignalP"/>
    </source>
</evidence>
<keyword evidence="4" id="KW-0378">Hydrolase</keyword>
<evidence type="ECO:0000259" key="12">
    <source>
        <dbReference type="PROSITE" id="PS51864"/>
    </source>
</evidence>
<evidence type="ECO:0000256" key="3">
    <source>
        <dbReference type="ARBA" id="ARBA00022723"/>
    </source>
</evidence>
<evidence type="ECO:0000313" key="13">
    <source>
        <dbReference type="EMBL" id="KJH43801.1"/>
    </source>
</evidence>
<feature type="disulfide bond" evidence="8">
    <location>
        <begin position="293"/>
        <end position="302"/>
    </location>
</feature>
<dbReference type="Gene3D" id="3.40.390.10">
    <property type="entry name" value="Collagenase (Catalytic Domain)"/>
    <property type="match status" value="2"/>
</dbReference>
<reference evidence="14" key="2">
    <citation type="journal article" date="2016" name="Sci. Rep.">
        <title>Dictyocaulus viviparus genome, variome and transcriptome elucidate lungworm biology and support future intervention.</title>
        <authorList>
            <person name="McNulty S.N."/>
            <person name="Strube C."/>
            <person name="Rosa B.A."/>
            <person name="Martin J.C."/>
            <person name="Tyagi R."/>
            <person name="Choi Y.J."/>
            <person name="Wang Q."/>
            <person name="Hallsworth Pepin K."/>
            <person name="Zhang X."/>
            <person name="Ozersky P."/>
            <person name="Wilson R.K."/>
            <person name="Sternberg P.W."/>
            <person name="Gasser R.B."/>
            <person name="Mitreva M."/>
        </authorList>
    </citation>
    <scope>NUCLEOTIDE SEQUENCE [LARGE SCALE GENOMIC DNA]</scope>
    <source>
        <strain evidence="14">HannoverDv2000</strain>
    </source>
</reference>
<evidence type="ECO:0000256" key="2">
    <source>
        <dbReference type="ARBA" id="ARBA00022670"/>
    </source>
</evidence>
<dbReference type="SMART" id="SM00235">
    <property type="entry name" value="ZnMc"/>
    <property type="match status" value="1"/>
</dbReference>
<dbReference type="CDD" id="cd00054">
    <property type="entry name" value="EGF_CA"/>
    <property type="match status" value="1"/>
</dbReference>
<feature type="chain" id="PRO_5002335821" evidence="9">
    <location>
        <begin position="28"/>
        <end position="483"/>
    </location>
</feature>
<dbReference type="InterPro" id="IPR001506">
    <property type="entry name" value="Peptidase_M12A"/>
</dbReference>
<evidence type="ECO:0000259" key="10">
    <source>
        <dbReference type="PROSITE" id="PS01180"/>
    </source>
</evidence>
<dbReference type="EMBL" id="KN716525">
    <property type="protein sequence ID" value="KJH43801.1"/>
    <property type="molecule type" value="Genomic_DNA"/>
</dbReference>
<organism evidence="13 14">
    <name type="scientific">Dictyocaulus viviparus</name>
    <name type="common">Bovine lungworm</name>
    <dbReference type="NCBI Taxonomy" id="29172"/>
    <lineage>
        <taxon>Eukaryota</taxon>
        <taxon>Metazoa</taxon>
        <taxon>Ecdysozoa</taxon>
        <taxon>Nematoda</taxon>
        <taxon>Chromadorea</taxon>
        <taxon>Rhabditida</taxon>
        <taxon>Rhabditina</taxon>
        <taxon>Rhabditomorpha</taxon>
        <taxon>Strongyloidea</taxon>
        <taxon>Metastrongylidae</taxon>
        <taxon>Dictyocaulus</taxon>
    </lineage>
</organism>
<dbReference type="OrthoDB" id="291007at2759"/>
<dbReference type="InterPro" id="IPR024079">
    <property type="entry name" value="MetalloPept_cat_dom_sf"/>
</dbReference>
<keyword evidence="1 8" id="KW-0245">EGF-like domain</keyword>
<dbReference type="PROSITE" id="PS50026">
    <property type="entry name" value="EGF_3"/>
    <property type="match status" value="1"/>
</dbReference>
<gene>
    <name evidence="13" type="ORF">DICVIV_10173</name>
</gene>
<proteinExistence type="predicted"/>
<keyword evidence="9" id="KW-0732">Signal</keyword>
<keyword evidence="7 8" id="KW-1015">Disulfide bond</keyword>